<gene>
    <name evidence="1" type="ORF">C1280_25415</name>
</gene>
<organism evidence="1 2">
    <name type="scientific">Gemmata obscuriglobus</name>
    <dbReference type="NCBI Taxonomy" id="114"/>
    <lineage>
        <taxon>Bacteria</taxon>
        <taxon>Pseudomonadati</taxon>
        <taxon>Planctomycetota</taxon>
        <taxon>Planctomycetia</taxon>
        <taxon>Gemmatales</taxon>
        <taxon>Gemmataceae</taxon>
        <taxon>Gemmata</taxon>
    </lineage>
</organism>
<proteinExistence type="predicted"/>
<evidence type="ECO:0000313" key="1">
    <source>
        <dbReference type="EMBL" id="AWM40011.1"/>
    </source>
</evidence>
<dbReference type="Proteomes" id="UP000245802">
    <property type="component" value="Chromosome"/>
</dbReference>
<name>A0A2Z3H546_9BACT</name>
<reference evidence="1 2" key="1">
    <citation type="submission" date="2018-01" db="EMBL/GenBank/DDBJ databases">
        <title>G. obscuriglobus.</title>
        <authorList>
            <person name="Franke J."/>
            <person name="Blomberg W."/>
            <person name="Selmecki A."/>
        </authorList>
    </citation>
    <scope>NUCLEOTIDE SEQUENCE [LARGE SCALE GENOMIC DNA]</scope>
    <source>
        <strain evidence="1 2">DSM 5831</strain>
    </source>
</reference>
<dbReference type="RefSeq" id="WP_010041770.1">
    <property type="nucleotide sequence ID" value="NZ_CP025958.1"/>
</dbReference>
<evidence type="ECO:0000313" key="2">
    <source>
        <dbReference type="Proteomes" id="UP000245802"/>
    </source>
</evidence>
<dbReference type="KEGG" id="gog:C1280_25415"/>
<keyword evidence="2" id="KW-1185">Reference proteome</keyword>
<protein>
    <submittedName>
        <fullName evidence="1">Uncharacterized protein</fullName>
    </submittedName>
</protein>
<dbReference type="OrthoDB" id="6057991at2"/>
<accession>A0A2Z3H546</accession>
<sequence>MRSEEIYEANAQQEVLEYLAESGDIDGAALGITRQVLSHGRGSLSAAQEAVFERHVAGEFFRMECGLCGDRMPTNEVVHALAEGNRYCSHCQHLTSKPD</sequence>
<dbReference type="AlphaFoldDB" id="A0A2Z3H546"/>
<dbReference type="EMBL" id="CP025958">
    <property type="protein sequence ID" value="AWM40011.1"/>
    <property type="molecule type" value="Genomic_DNA"/>
</dbReference>